<dbReference type="Pfam" id="PF01476">
    <property type="entry name" value="LysM"/>
    <property type="match status" value="2"/>
</dbReference>
<gene>
    <name evidence="3" type="ORF">PYTT_0947</name>
</gene>
<keyword evidence="1" id="KW-0812">Transmembrane</keyword>
<dbReference type="KEGG" id="agl:PYTT_0947"/>
<reference evidence="4" key="1">
    <citation type="submission" date="2016-09" db="EMBL/GenBank/DDBJ databases">
        <authorList>
            <person name="Koehorst J."/>
        </authorList>
    </citation>
    <scope>NUCLEOTIDE SEQUENCE [LARGE SCALE GENOMIC DNA]</scope>
</reference>
<dbReference type="InterPro" id="IPR018392">
    <property type="entry name" value="LysM"/>
</dbReference>
<keyword evidence="1" id="KW-1133">Transmembrane helix</keyword>
<dbReference type="STRING" id="1679444.PYTT_0947"/>
<keyword evidence="1" id="KW-0472">Membrane</keyword>
<sequence>MKKRSRYTQSGLSRSIPGKHFLRNLLHGRIGRHHTRVEDVEDETPGSKVVRLLVVVLFVHIVVIGGVALHGYLKADSPKTATASLMGSVPAPVVAAPARVNTEVHITDAATIGDQSARTQSAAVVPGQSVNPAASRAGASGAASAPVRAGSVSHMVVSGETWPSIAAQHGCSVEDLRMVNPDRAVLASGMSLSIPAKPGEASVAAVAEEVDEDKGAVYIMKPGDTLAKIARKHKTTTAKLLSLNKMTEKDARRLRPGKEIKLPQ</sequence>
<dbReference type="EMBL" id="LT629973">
    <property type="protein sequence ID" value="SEH81493.1"/>
    <property type="molecule type" value="Genomic_DNA"/>
</dbReference>
<dbReference type="PANTHER" id="PTHR33734">
    <property type="entry name" value="LYSM DOMAIN-CONTAINING GPI-ANCHORED PROTEIN 2"/>
    <property type="match status" value="1"/>
</dbReference>
<dbReference type="SMART" id="SM00257">
    <property type="entry name" value="LysM"/>
    <property type="match status" value="2"/>
</dbReference>
<dbReference type="Proteomes" id="UP000176204">
    <property type="component" value="Chromosome I"/>
</dbReference>
<evidence type="ECO:0000256" key="1">
    <source>
        <dbReference type="SAM" id="Phobius"/>
    </source>
</evidence>
<name>A0A1H6L025_9BACT</name>
<proteinExistence type="predicted"/>
<dbReference type="CDD" id="cd00118">
    <property type="entry name" value="LysM"/>
    <property type="match status" value="2"/>
</dbReference>
<dbReference type="AlphaFoldDB" id="A0A1H6L025"/>
<protein>
    <submittedName>
        <fullName evidence="3">Lysm domain</fullName>
    </submittedName>
</protein>
<evidence type="ECO:0000259" key="2">
    <source>
        <dbReference type="PROSITE" id="PS51782"/>
    </source>
</evidence>
<dbReference type="PANTHER" id="PTHR33734:SF22">
    <property type="entry name" value="MEMBRANE-BOUND LYTIC MUREIN TRANSGLYCOSYLASE D"/>
    <property type="match status" value="1"/>
</dbReference>
<feature type="transmembrane region" description="Helical" evidence="1">
    <location>
        <begin position="52"/>
        <end position="73"/>
    </location>
</feature>
<dbReference type="SUPFAM" id="SSF54106">
    <property type="entry name" value="LysM domain"/>
    <property type="match status" value="2"/>
</dbReference>
<feature type="domain" description="LysM" evidence="2">
    <location>
        <begin position="216"/>
        <end position="262"/>
    </location>
</feature>
<keyword evidence="4" id="KW-1185">Reference proteome</keyword>
<evidence type="ECO:0000313" key="3">
    <source>
        <dbReference type="EMBL" id="SEH81493.1"/>
    </source>
</evidence>
<dbReference type="InterPro" id="IPR036779">
    <property type="entry name" value="LysM_dom_sf"/>
</dbReference>
<dbReference type="PROSITE" id="PS51782">
    <property type="entry name" value="LYSM"/>
    <property type="match status" value="1"/>
</dbReference>
<accession>A0A1H6L025</accession>
<evidence type="ECO:0000313" key="4">
    <source>
        <dbReference type="Proteomes" id="UP000176204"/>
    </source>
</evidence>
<dbReference type="Gene3D" id="3.10.350.10">
    <property type="entry name" value="LysM domain"/>
    <property type="match status" value="2"/>
</dbReference>
<organism evidence="3 4">
    <name type="scientific">Akkermansia glycaniphila</name>
    <dbReference type="NCBI Taxonomy" id="1679444"/>
    <lineage>
        <taxon>Bacteria</taxon>
        <taxon>Pseudomonadati</taxon>
        <taxon>Verrucomicrobiota</taxon>
        <taxon>Verrucomicrobiia</taxon>
        <taxon>Verrucomicrobiales</taxon>
        <taxon>Akkermansiaceae</taxon>
        <taxon>Akkermansia</taxon>
    </lineage>
</organism>